<feature type="coiled-coil region" evidence="2">
    <location>
        <begin position="168"/>
        <end position="251"/>
    </location>
</feature>
<dbReference type="RefSeq" id="WP_074199192.1">
    <property type="nucleotide sequence ID" value="NZ_FSQZ01000001.1"/>
</dbReference>
<keyword evidence="2" id="KW-0175">Coiled coil</keyword>
<dbReference type="GO" id="GO:0016787">
    <property type="term" value="F:hydrolase activity"/>
    <property type="evidence" value="ECO:0007669"/>
    <property type="project" value="UniProtKB-KW"/>
</dbReference>
<dbReference type="InterPro" id="IPR016047">
    <property type="entry name" value="M23ase_b-sheet_dom"/>
</dbReference>
<evidence type="ECO:0000256" key="1">
    <source>
        <dbReference type="ARBA" id="ARBA00022729"/>
    </source>
</evidence>
<name>A0ABY1JBS1_9BACT</name>
<evidence type="ECO:0000313" key="5">
    <source>
        <dbReference type="Proteomes" id="UP000185093"/>
    </source>
</evidence>
<reference evidence="4 5" key="1">
    <citation type="submission" date="2016-11" db="EMBL/GenBank/DDBJ databases">
        <authorList>
            <person name="Varghese N."/>
            <person name="Submissions S."/>
        </authorList>
    </citation>
    <scope>NUCLEOTIDE SEQUENCE [LARGE SCALE GENOMIC DNA]</scope>
    <source>
        <strain evidence="4 5">DSM 20664</strain>
    </source>
</reference>
<evidence type="ECO:0000313" key="4">
    <source>
        <dbReference type="EMBL" id="SIN64113.1"/>
    </source>
</evidence>
<dbReference type="Pfam" id="PF01551">
    <property type="entry name" value="Peptidase_M23"/>
    <property type="match status" value="1"/>
</dbReference>
<dbReference type="SUPFAM" id="SSF51261">
    <property type="entry name" value="Duplicated hybrid motif"/>
    <property type="match status" value="1"/>
</dbReference>
<dbReference type="Gene3D" id="2.70.70.10">
    <property type="entry name" value="Glucose Permease (Domain IIA)"/>
    <property type="match status" value="1"/>
</dbReference>
<organism evidence="4 5">
    <name type="scientific">Acetomicrobium flavidum</name>
    <dbReference type="NCBI Taxonomy" id="49896"/>
    <lineage>
        <taxon>Bacteria</taxon>
        <taxon>Thermotogati</taxon>
        <taxon>Synergistota</taxon>
        <taxon>Synergistia</taxon>
        <taxon>Synergistales</taxon>
        <taxon>Acetomicrobiaceae</taxon>
        <taxon>Acetomicrobium</taxon>
    </lineage>
</organism>
<dbReference type="PANTHER" id="PTHR21666:SF289">
    <property type="entry name" value="L-ALA--D-GLU ENDOPEPTIDASE"/>
    <property type="match status" value="1"/>
</dbReference>
<keyword evidence="4" id="KW-0378">Hydrolase</keyword>
<comment type="caution">
    <text evidence="4">The sequence shown here is derived from an EMBL/GenBank/DDBJ whole genome shotgun (WGS) entry which is preliminary data.</text>
</comment>
<accession>A0ABY1JBS1</accession>
<dbReference type="InterPro" id="IPR011055">
    <property type="entry name" value="Dup_hybrid_motif"/>
</dbReference>
<evidence type="ECO:0000259" key="3">
    <source>
        <dbReference type="Pfam" id="PF01551"/>
    </source>
</evidence>
<protein>
    <submittedName>
        <fullName evidence="4">Septal ring factor EnvC, activator of murein hydrolases AmiA and AmiB</fullName>
    </submittedName>
</protein>
<gene>
    <name evidence="4" type="ORF">SAMN05444368_0544</name>
</gene>
<dbReference type="InterPro" id="IPR050570">
    <property type="entry name" value="Cell_wall_metabolism_enzyme"/>
</dbReference>
<dbReference type="Gene3D" id="6.10.250.3150">
    <property type="match status" value="1"/>
</dbReference>
<dbReference type="CDD" id="cd12797">
    <property type="entry name" value="M23_peptidase"/>
    <property type="match status" value="1"/>
</dbReference>
<proteinExistence type="predicted"/>
<keyword evidence="5" id="KW-1185">Reference proteome</keyword>
<dbReference type="Proteomes" id="UP000185093">
    <property type="component" value="Unassembled WGS sequence"/>
</dbReference>
<keyword evidence="1" id="KW-0732">Signal</keyword>
<dbReference type="PANTHER" id="PTHR21666">
    <property type="entry name" value="PEPTIDASE-RELATED"/>
    <property type="match status" value="1"/>
</dbReference>
<evidence type="ECO:0000256" key="2">
    <source>
        <dbReference type="SAM" id="Coils"/>
    </source>
</evidence>
<feature type="coiled-coil region" evidence="2">
    <location>
        <begin position="31"/>
        <end position="121"/>
    </location>
</feature>
<dbReference type="EMBL" id="FSQZ01000001">
    <property type="protein sequence ID" value="SIN64113.1"/>
    <property type="molecule type" value="Genomic_DNA"/>
</dbReference>
<feature type="domain" description="M23ase beta-sheet core" evidence="3">
    <location>
        <begin position="298"/>
        <end position="392"/>
    </location>
</feature>
<sequence>MKAGGKSKIWAALFAVFVCIGLLMPNSYCLADDLETQIQREQQKLEYIQKKISQHRNQAASYGKQEQNLLTKLEEVNQREELAKQKIKVLELKEKKLNAKIAELTQKIKREEAVLAKAKDALRSRVISLYKYGSLSQYKLLFAAENVQEALSMSYLLGRVARADSELILEVKEKKASLESSKRQLQGQRQELVSNKKALEAQRSELLRTQSEQKRLLAEIRRQKKLHEQAAAELAASQRELQNKIKSLLAEKRRRAAASKGRTATLTAPKGKLLWPVTGPINSTFGTRVHPVFKTKTVHTGLDIEAAHGTPVKAAARGEVLFTGWLKGYGQVIILDHGGNMTTVYAHLSGIDVREGQVVEQGSTIGRVGNTGVATGPHLHFEVRINANAVDPLKYLAR</sequence>